<gene>
    <name evidence="1" type="ORF">STAS_34435</name>
</gene>
<dbReference type="EMBL" id="BKCP01012737">
    <property type="protein sequence ID" value="GER56698.1"/>
    <property type="molecule type" value="Genomic_DNA"/>
</dbReference>
<keyword evidence="2" id="KW-1185">Reference proteome</keyword>
<comment type="caution">
    <text evidence="1">The sequence shown here is derived from an EMBL/GenBank/DDBJ whole genome shotgun (WGS) entry which is preliminary data.</text>
</comment>
<accession>A0A5A7RHV9</accession>
<dbReference type="AlphaFoldDB" id="A0A5A7RHV9"/>
<sequence length="148" mass="16778">MTVPRRSSMPLRVMICVDTNYSGCPPQFSTLYNLKGLQFPDQKQQPSILVRYLQPSKLHLDLEALHLSQERKKDLEKVLIDDEAENIVKLTLYHQPGNNNNNNNNNDKVPAATPQLRRHIFSKGAVGLILTAHPECTTVYSLKLETAQ</sequence>
<evidence type="ECO:0000313" key="1">
    <source>
        <dbReference type="EMBL" id="GER56698.1"/>
    </source>
</evidence>
<evidence type="ECO:0000313" key="2">
    <source>
        <dbReference type="Proteomes" id="UP000325081"/>
    </source>
</evidence>
<name>A0A5A7RHV9_STRAF</name>
<reference evidence="2" key="1">
    <citation type="journal article" date="2019" name="Curr. Biol.">
        <title>Genome Sequence of Striga asiatica Provides Insight into the Evolution of Plant Parasitism.</title>
        <authorList>
            <person name="Yoshida S."/>
            <person name="Kim S."/>
            <person name="Wafula E.K."/>
            <person name="Tanskanen J."/>
            <person name="Kim Y.M."/>
            <person name="Honaas L."/>
            <person name="Yang Z."/>
            <person name="Spallek T."/>
            <person name="Conn C.E."/>
            <person name="Ichihashi Y."/>
            <person name="Cheong K."/>
            <person name="Cui S."/>
            <person name="Der J.P."/>
            <person name="Gundlach H."/>
            <person name="Jiao Y."/>
            <person name="Hori C."/>
            <person name="Ishida J.K."/>
            <person name="Kasahara H."/>
            <person name="Kiba T."/>
            <person name="Kim M.S."/>
            <person name="Koo N."/>
            <person name="Laohavisit A."/>
            <person name="Lee Y.H."/>
            <person name="Lumba S."/>
            <person name="McCourt P."/>
            <person name="Mortimer J.C."/>
            <person name="Mutuku J.M."/>
            <person name="Nomura T."/>
            <person name="Sasaki-Sekimoto Y."/>
            <person name="Seto Y."/>
            <person name="Wang Y."/>
            <person name="Wakatake T."/>
            <person name="Sakakibara H."/>
            <person name="Demura T."/>
            <person name="Yamaguchi S."/>
            <person name="Yoneyama K."/>
            <person name="Manabe R.I."/>
            <person name="Nelson D.C."/>
            <person name="Schulman A.H."/>
            <person name="Timko M.P."/>
            <person name="dePamphilis C.W."/>
            <person name="Choi D."/>
            <person name="Shirasu K."/>
        </authorList>
    </citation>
    <scope>NUCLEOTIDE SEQUENCE [LARGE SCALE GENOMIC DNA]</scope>
    <source>
        <strain evidence="2">cv. UVA1</strain>
    </source>
</reference>
<protein>
    <submittedName>
        <fullName evidence="1">Regulator of chromosome condensation family protein</fullName>
    </submittedName>
</protein>
<feature type="non-terminal residue" evidence="1">
    <location>
        <position position="148"/>
    </location>
</feature>
<proteinExistence type="predicted"/>
<dbReference type="OrthoDB" id="2001446at2759"/>
<organism evidence="1 2">
    <name type="scientific">Striga asiatica</name>
    <name type="common">Asiatic witchweed</name>
    <name type="synonym">Buchnera asiatica</name>
    <dbReference type="NCBI Taxonomy" id="4170"/>
    <lineage>
        <taxon>Eukaryota</taxon>
        <taxon>Viridiplantae</taxon>
        <taxon>Streptophyta</taxon>
        <taxon>Embryophyta</taxon>
        <taxon>Tracheophyta</taxon>
        <taxon>Spermatophyta</taxon>
        <taxon>Magnoliopsida</taxon>
        <taxon>eudicotyledons</taxon>
        <taxon>Gunneridae</taxon>
        <taxon>Pentapetalae</taxon>
        <taxon>asterids</taxon>
        <taxon>lamiids</taxon>
        <taxon>Lamiales</taxon>
        <taxon>Orobanchaceae</taxon>
        <taxon>Buchnereae</taxon>
        <taxon>Striga</taxon>
    </lineage>
</organism>
<dbReference type="Proteomes" id="UP000325081">
    <property type="component" value="Unassembled WGS sequence"/>
</dbReference>